<dbReference type="SUPFAM" id="SSF53223">
    <property type="entry name" value="Aminoacid dehydrogenase-like, N-terminal domain"/>
    <property type="match status" value="1"/>
</dbReference>
<dbReference type="FunFam" id="3.40.50.720:FF:000055">
    <property type="entry name" value="NAD-dependent malic enzyme"/>
    <property type="match status" value="1"/>
</dbReference>
<dbReference type="SMART" id="SM00919">
    <property type="entry name" value="Malic_M"/>
    <property type="match status" value="1"/>
</dbReference>
<dbReference type="NCBIfam" id="NF010052">
    <property type="entry name" value="PRK13529.1"/>
    <property type="match status" value="1"/>
</dbReference>
<evidence type="ECO:0000256" key="1">
    <source>
        <dbReference type="ARBA" id="ARBA00001936"/>
    </source>
</evidence>
<dbReference type="InterPro" id="IPR036291">
    <property type="entry name" value="NAD(P)-bd_dom_sf"/>
</dbReference>
<dbReference type="InterPro" id="IPR012301">
    <property type="entry name" value="Malic_N_dom"/>
</dbReference>
<dbReference type="FunFam" id="3.40.50.10380:FF:000001">
    <property type="entry name" value="NAD-dependent malic enzyme"/>
    <property type="match status" value="1"/>
</dbReference>
<dbReference type="Proteomes" id="UP000515264">
    <property type="component" value="Chromosome 1"/>
</dbReference>
<dbReference type="Pfam" id="PF00390">
    <property type="entry name" value="malic"/>
    <property type="match status" value="1"/>
</dbReference>
<dbReference type="PANTHER" id="PTHR23406:SF34">
    <property type="entry name" value="NAD-DEPENDENT MALIC ENZYME, MITOCHONDRIAL"/>
    <property type="match status" value="1"/>
</dbReference>
<dbReference type="SMART" id="SM01274">
    <property type="entry name" value="malic"/>
    <property type="match status" value="1"/>
</dbReference>
<dbReference type="GO" id="GO:0004471">
    <property type="term" value="F:malate dehydrogenase (decarboxylating) (NAD+) activity"/>
    <property type="evidence" value="ECO:0007669"/>
    <property type="project" value="UniProtKB-UniRule"/>
</dbReference>
<dbReference type="RefSeq" id="WP_074373598.1">
    <property type="nucleotide sequence ID" value="NZ_AP024907.1"/>
</dbReference>
<feature type="domain" description="Malic enzyme N-terminal" evidence="14">
    <location>
        <begin position="78"/>
        <end position="258"/>
    </location>
</feature>
<evidence type="ECO:0000259" key="13">
    <source>
        <dbReference type="SMART" id="SM00919"/>
    </source>
</evidence>
<evidence type="ECO:0000256" key="8">
    <source>
        <dbReference type="HAMAP-Rule" id="MF_01619"/>
    </source>
</evidence>
<dbReference type="PANTHER" id="PTHR23406">
    <property type="entry name" value="MALIC ENZYME-RELATED"/>
    <property type="match status" value="1"/>
</dbReference>
<feature type="binding site" evidence="10">
    <location>
        <position position="154"/>
    </location>
    <ligand>
        <name>(S)-malate</name>
        <dbReference type="ChEBI" id="CHEBI:15589"/>
    </ligand>
</feature>
<dbReference type="Gene3D" id="3.40.50.10380">
    <property type="entry name" value="Malic enzyme, N-terminal domain"/>
    <property type="match status" value="1"/>
</dbReference>
<dbReference type="InterPro" id="IPR023667">
    <property type="entry name" value="NAD_malic_enz_proteobac"/>
</dbReference>
<protein>
    <recommendedName>
        <fullName evidence="8">NAD-dependent malic enzyme</fullName>
        <shortName evidence="8">NAD-ME</shortName>
        <ecNumber evidence="8">1.1.1.38</ecNumber>
    </recommendedName>
</protein>
<dbReference type="SUPFAM" id="SSF51735">
    <property type="entry name" value="NAD(P)-binding Rossmann-fold domains"/>
    <property type="match status" value="1"/>
</dbReference>
<dbReference type="InterPro" id="IPR012302">
    <property type="entry name" value="Malic_NAD-bd"/>
</dbReference>
<comment type="cofactor">
    <cofactor evidence="1">
        <name>Mn(2+)</name>
        <dbReference type="ChEBI" id="CHEBI:29035"/>
    </cofactor>
</comment>
<dbReference type="InterPro" id="IPR015884">
    <property type="entry name" value="Malic_enzyme_CS"/>
</dbReference>
<feature type="binding site" evidence="8 11">
    <location>
        <position position="244"/>
    </location>
    <ligand>
        <name>a divalent metal cation</name>
        <dbReference type="ChEBI" id="CHEBI:60240"/>
    </ligand>
</feature>
<evidence type="ECO:0000259" key="14">
    <source>
        <dbReference type="SMART" id="SM01274"/>
    </source>
</evidence>
<dbReference type="PRINTS" id="PR00072">
    <property type="entry name" value="MALOXRDTASE"/>
</dbReference>
<dbReference type="GO" id="GO:0051287">
    <property type="term" value="F:NAD binding"/>
    <property type="evidence" value="ECO:0007669"/>
    <property type="project" value="InterPro"/>
</dbReference>
<dbReference type="EMBL" id="FSSB01000017">
    <property type="protein sequence ID" value="SIO95078.1"/>
    <property type="molecule type" value="Genomic_DNA"/>
</dbReference>
<keyword evidence="4 8" id="KW-0560">Oxidoreductase</keyword>
<dbReference type="PIRSF" id="PIRSF000106">
    <property type="entry name" value="ME"/>
    <property type="match status" value="1"/>
</dbReference>
<dbReference type="CDD" id="cd05312">
    <property type="entry name" value="NAD_bind_1_malic_enz"/>
    <property type="match status" value="1"/>
</dbReference>
<evidence type="ECO:0000313" key="16">
    <source>
        <dbReference type="EMBL" id="SIO95078.1"/>
    </source>
</evidence>
<accession>A0A1N6M6K5</accession>
<comment type="cofactor">
    <cofactor evidence="8 11">
        <name>Mg(2+)</name>
        <dbReference type="ChEBI" id="CHEBI:18420"/>
    </cofactor>
    <cofactor evidence="8 11">
        <name>Mn(2+)</name>
        <dbReference type="ChEBI" id="CHEBI:29035"/>
    </cofactor>
    <text evidence="8 11">Divalent metal cations. Prefers magnesium or manganese.</text>
</comment>
<comment type="similarity">
    <text evidence="2 8 12">Belongs to the malic enzymes family.</text>
</comment>
<feature type="binding site" evidence="8">
    <location>
        <position position="415"/>
    </location>
    <ligand>
        <name>NAD(+)</name>
        <dbReference type="ChEBI" id="CHEBI:57540"/>
    </ligand>
</feature>
<reference evidence="15" key="2">
    <citation type="submission" date="2019-11" db="EMBL/GenBank/DDBJ databases">
        <authorList>
            <person name="January G."/>
            <person name="Bunk B."/>
        </authorList>
    </citation>
    <scope>NUCLEOTIDE SEQUENCE</scope>
    <source>
        <strain evidence="15">3.6</strain>
    </source>
</reference>
<keyword evidence="5 8" id="KW-0520">NAD</keyword>
<comment type="catalytic activity">
    <reaction evidence="6 8">
        <text>oxaloacetate + H(+) = pyruvate + CO2</text>
        <dbReference type="Rhea" id="RHEA:15641"/>
        <dbReference type="ChEBI" id="CHEBI:15361"/>
        <dbReference type="ChEBI" id="CHEBI:15378"/>
        <dbReference type="ChEBI" id="CHEBI:16452"/>
        <dbReference type="ChEBI" id="CHEBI:16526"/>
        <dbReference type="EC" id="1.1.1.38"/>
    </reaction>
</comment>
<reference evidence="15 18" key="3">
    <citation type="journal article" date="2020" name="J. Nat. Prod.">
        <title>Genomics-Metabolomics Profiling Disclosed Marine Vibrio spartinae 3.6 as a Producer of a New Branched Side Chain Prodigiosin.</title>
        <authorList>
            <person name="Vitale G.A."/>
            <person name="Sciarretta M."/>
            <person name="Palma Esposito F."/>
            <person name="January G.G."/>
            <person name="Giaccio M."/>
            <person name="Bunk B."/>
            <person name="Sproer C."/>
            <person name="Bajerski F."/>
            <person name="Power D."/>
            <person name="Festa C."/>
            <person name="Monti M.C."/>
            <person name="D'Auria M.V."/>
            <person name="de Pascale D."/>
        </authorList>
    </citation>
    <scope>NUCLEOTIDE SEQUENCE [LARGE SCALE GENOMIC DNA]</scope>
    <source>
        <strain evidence="15 18">3.6</strain>
    </source>
</reference>
<evidence type="ECO:0000256" key="9">
    <source>
        <dbReference type="PIRSR" id="PIRSR000106-1"/>
    </source>
</evidence>
<dbReference type="GO" id="GO:0006108">
    <property type="term" value="P:malate metabolic process"/>
    <property type="evidence" value="ECO:0007669"/>
    <property type="project" value="TreeGrafter"/>
</dbReference>
<reference evidence="16 17" key="1">
    <citation type="submission" date="2016-12" db="EMBL/GenBank/DDBJ databases">
        <authorList>
            <person name="Song W.-J."/>
            <person name="Kurnit D.M."/>
        </authorList>
    </citation>
    <scope>NUCLEOTIDE SEQUENCE [LARGE SCALE GENOMIC DNA]</scope>
    <source>
        <strain evidence="16 17">CECT 9026</strain>
    </source>
</reference>
<comment type="subunit">
    <text evidence="8">Homotetramer.</text>
</comment>
<feature type="binding site" evidence="8">
    <location>
        <position position="154"/>
    </location>
    <ligand>
        <name>NAD(+)</name>
        <dbReference type="ChEBI" id="CHEBI:57540"/>
    </ligand>
</feature>
<dbReference type="GO" id="GO:0005829">
    <property type="term" value="C:cytosol"/>
    <property type="evidence" value="ECO:0007669"/>
    <property type="project" value="TreeGrafter"/>
</dbReference>
<name>A0A1N6M6K5_9VIBR</name>
<evidence type="ECO:0000256" key="3">
    <source>
        <dbReference type="ARBA" id="ARBA00022723"/>
    </source>
</evidence>
<keyword evidence="18" id="KW-1185">Reference proteome</keyword>
<feature type="binding site" evidence="8 11">
    <location>
        <position position="243"/>
    </location>
    <ligand>
        <name>a divalent metal cation</name>
        <dbReference type="ChEBI" id="CHEBI:60240"/>
    </ligand>
</feature>
<evidence type="ECO:0000256" key="5">
    <source>
        <dbReference type="ARBA" id="ARBA00023027"/>
    </source>
</evidence>
<evidence type="ECO:0000256" key="11">
    <source>
        <dbReference type="PIRSR" id="PIRSR000106-3"/>
    </source>
</evidence>
<dbReference type="Pfam" id="PF03949">
    <property type="entry name" value="Malic_M"/>
    <property type="match status" value="1"/>
</dbReference>
<keyword evidence="3 8" id="KW-0479">Metal-binding</keyword>
<evidence type="ECO:0000256" key="6">
    <source>
        <dbReference type="ARBA" id="ARBA00050168"/>
    </source>
</evidence>
<evidence type="ECO:0000313" key="15">
    <source>
        <dbReference type="EMBL" id="QMV14268.1"/>
    </source>
</evidence>
<dbReference type="Proteomes" id="UP000184774">
    <property type="component" value="Unassembled WGS sequence"/>
</dbReference>
<evidence type="ECO:0000256" key="7">
    <source>
        <dbReference type="ARBA" id="ARBA00052591"/>
    </source>
</evidence>
<feature type="binding site" evidence="8 11">
    <location>
        <position position="267"/>
    </location>
    <ligand>
        <name>a divalent metal cation</name>
        <dbReference type="ChEBI" id="CHEBI:60240"/>
    </ligand>
</feature>
<dbReference type="HAMAP" id="MF_01619">
    <property type="entry name" value="NAD_malic_enz"/>
    <property type="match status" value="1"/>
</dbReference>
<evidence type="ECO:0000256" key="12">
    <source>
        <dbReference type="RuleBase" id="RU003427"/>
    </source>
</evidence>
<dbReference type="InterPro" id="IPR001891">
    <property type="entry name" value="Malic_OxRdtase"/>
</dbReference>
<proteinExistence type="inferred from homology"/>
<dbReference type="AlphaFoldDB" id="A0A1N6M6K5"/>
<comment type="catalytic activity">
    <reaction evidence="7 8">
        <text>(S)-malate + NAD(+) = pyruvate + CO2 + NADH</text>
        <dbReference type="Rhea" id="RHEA:12653"/>
        <dbReference type="ChEBI" id="CHEBI:15361"/>
        <dbReference type="ChEBI" id="CHEBI:15589"/>
        <dbReference type="ChEBI" id="CHEBI:16526"/>
        <dbReference type="ChEBI" id="CHEBI:57540"/>
        <dbReference type="ChEBI" id="CHEBI:57945"/>
        <dbReference type="EC" id="1.1.1.38"/>
    </reaction>
</comment>
<feature type="binding site" evidence="10">
    <location>
        <position position="459"/>
    </location>
    <ligand>
        <name>(S)-malate</name>
        <dbReference type="ChEBI" id="CHEBI:15589"/>
    </ligand>
</feature>
<evidence type="ECO:0000313" key="17">
    <source>
        <dbReference type="Proteomes" id="UP000184774"/>
    </source>
</evidence>
<dbReference type="InterPro" id="IPR046346">
    <property type="entry name" value="Aminoacid_DH-like_N_sf"/>
</dbReference>
<feature type="domain" description="Malic enzyme NAD-binding" evidence="13">
    <location>
        <begin position="268"/>
        <end position="528"/>
    </location>
</feature>
<evidence type="ECO:0000256" key="2">
    <source>
        <dbReference type="ARBA" id="ARBA00008785"/>
    </source>
</evidence>
<dbReference type="GO" id="GO:0008948">
    <property type="term" value="F:oxaloacetate decarboxylase activity"/>
    <property type="evidence" value="ECO:0007669"/>
    <property type="project" value="UniProtKB-UniRule"/>
</dbReference>
<sequence length="562" mass="61961">MNNDKRPLYISHAGSMLLSTPLLNKGAAFTAEERSSFNLGGLLPEATETIQEQVVRAYQQYCNFDNDMDKHIYLRNIQDTNETLFYRLVQNHITEMMPVIYTPTVGAACENFSNIYRRGRGLFISYPNRNKIDDILNNASNHHVKVIVVTDGERILGLGDQGIGGMGIPIGKLALYTACGGISPAYTLPVVLDVGTNNPQRLADPMYMGWRHPRITGAEYDAFVEEFIQAIQRRWPDALVQFEDFAQKNAMPLLERYKDRICCFNDDIQGTAAITVGSLLAACKAAGSKLAEQRITFLGAGSAGCGIAEAIIAQMVSEGISDQQARSQVYMVDRWGLLQEGMPNLLDFQQRLVQKKSNTQHWEAEGTGFSLHDVVREAKPTVLIGVSGAPGLFSEDIVREMHQHCPRPIIFPLSNPTSRVEALPSDLLTWTNGEALVATGSPFEPVMLGDKLYPIVQCNNSYIFPGIGLGVLAANAKRVTDEMLMESSRALAECSPLAINGHGSLLPPLEAIHSVSKKIALAVAKKAIEQGVADAITTEALEQAIERNFWQPVYRRYKRVAF</sequence>
<evidence type="ECO:0000256" key="10">
    <source>
        <dbReference type="PIRSR" id="PIRSR000106-2"/>
    </source>
</evidence>
<feature type="site" description="Important for activity" evidence="8">
    <location>
        <position position="267"/>
    </location>
</feature>
<dbReference type="Gene3D" id="3.40.50.720">
    <property type="entry name" value="NAD(P)-binding Rossmann-like Domain"/>
    <property type="match status" value="1"/>
</dbReference>
<organism evidence="16 17">
    <name type="scientific">Vibrio spartinae</name>
    <dbReference type="NCBI Taxonomy" id="1918945"/>
    <lineage>
        <taxon>Bacteria</taxon>
        <taxon>Pseudomonadati</taxon>
        <taxon>Pseudomonadota</taxon>
        <taxon>Gammaproteobacteria</taxon>
        <taxon>Vibrionales</taxon>
        <taxon>Vibrionaceae</taxon>
        <taxon>Vibrio</taxon>
    </lineage>
</organism>
<dbReference type="EC" id="1.1.1.38" evidence="8"/>
<feature type="active site" description="Proton donor" evidence="8 9">
    <location>
        <position position="101"/>
    </location>
</feature>
<dbReference type="EMBL" id="CP046268">
    <property type="protein sequence ID" value="QMV14268.1"/>
    <property type="molecule type" value="Genomic_DNA"/>
</dbReference>
<dbReference type="GO" id="GO:0046872">
    <property type="term" value="F:metal ion binding"/>
    <property type="evidence" value="ECO:0007669"/>
    <property type="project" value="UniProtKB-KW"/>
</dbReference>
<dbReference type="PROSITE" id="PS00331">
    <property type="entry name" value="MALIC_ENZYMES"/>
    <property type="match status" value="1"/>
</dbReference>
<gene>
    <name evidence="8 16" type="primary">maeA</name>
    <name evidence="16" type="ORF">VSP9026_02817</name>
    <name evidence="15" type="ORF">Vspart_01522</name>
</gene>
<evidence type="ECO:0000313" key="18">
    <source>
        <dbReference type="Proteomes" id="UP000515264"/>
    </source>
</evidence>
<dbReference type="InterPro" id="IPR037062">
    <property type="entry name" value="Malic_N_dom_sf"/>
</dbReference>
<feature type="binding site" evidence="10">
    <location>
        <position position="415"/>
    </location>
    <ligand>
        <name>(S)-malate</name>
        <dbReference type="ChEBI" id="CHEBI:15589"/>
    </ligand>
</feature>
<dbReference type="OrthoDB" id="3314528at2"/>
<feature type="active site" description="Proton acceptor" evidence="8 9">
    <location>
        <position position="172"/>
    </location>
</feature>
<feature type="binding site" evidence="8">
    <location>
        <position position="267"/>
    </location>
    <ligand>
        <name>NAD(+)</name>
        <dbReference type="ChEBI" id="CHEBI:57540"/>
    </ligand>
</feature>
<evidence type="ECO:0000256" key="4">
    <source>
        <dbReference type="ARBA" id="ARBA00023002"/>
    </source>
</evidence>